<organism evidence="1">
    <name type="scientific">marine sediment metagenome</name>
    <dbReference type="NCBI Taxonomy" id="412755"/>
    <lineage>
        <taxon>unclassified sequences</taxon>
        <taxon>metagenomes</taxon>
        <taxon>ecological metagenomes</taxon>
    </lineage>
</organism>
<protein>
    <submittedName>
        <fullName evidence="1">Uncharacterized protein</fullName>
    </submittedName>
</protein>
<proteinExistence type="predicted"/>
<reference evidence="1" key="1">
    <citation type="journal article" date="2014" name="Front. Microbiol.">
        <title>High frequency of phylogenetically diverse reductive dehalogenase-homologous genes in deep subseafloor sedimentary metagenomes.</title>
        <authorList>
            <person name="Kawai M."/>
            <person name="Futagami T."/>
            <person name="Toyoda A."/>
            <person name="Takaki Y."/>
            <person name="Nishi S."/>
            <person name="Hori S."/>
            <person name="Arai W."/>
            <person name="Tsubouchi T."/>
            <person name="Morono Y."/>
            <person name="Uchiyama I."/>
            <person name="Ito T."/>
            <person name="Fujiyama A."/>
            <person name="Inagaki F."/>
            <person name="Takami H."/>
        </authorList>
    </citation>
    <scope>NUCLEOTIDE SEQUENCE</scope>
    <source>
        <strain evidence="1">Expedition CK06-06</strain>
    </source>
</reference>
<dbReference type="AlphaFoldDB" id="X1ICC5"/>
<accession>X1ICC5</accession>
<evidence type="ECO:0000313" key="1">
    <source>
        <dbReference type="EMBL" id="GAH63769.1"/>
    </source>
</evidence>
<dbReference type="EMBL" id="BARU01031791">
    <property type="protein sequence ID" value="GAH63769.1"/>
    <property type="molecule type" value="Genomic_DNA"/>
</dbReference>
<sequence length="125" mass="13912">MARVVGPFLSIDASGTTYDILTASIWKGRNYMRGFFRPTNPKTAAQFAVRTELANAVASWQGLYSGTQDLWNVAARDVYPPISGFNYYVMQYILQDGVPTIPPQAPRKSKSIHGRNVYGLDIGYD</sequence>
<gene>
    <name evidence="1" type="ORF">S03H2_50230</name>
</gene>
<name>X1ICC5_9ZZZZ</name>
<comment type="caution">
    <text evidence="1">The sequence shown here is derived from an EMBL/GenBank/DDBJ whole genome shotgun (WGS) entry which is preliminary data.</text>
</comment>